<dbReference type="SUPFAM" id="SSF56784">
    <property type="entry name" value="HAD-like"/>
    <property type="match status" value="1"/>
</dbReference>
<comment type="caution">
    <text evidence="1">The sequence shown here is derived from an EMBL/GenBank/DDBJ whole genome shotgun (WGS) entry which is preliminary data.</text>
</comment>
<sequence>MKFDYSFLDLDYTIFDTRKFGDDIWAIFSSRGISRIDYEETYRESLCTVSKEEFDYNFQEHVDFLRARGCKLGQEVVRELNNLVNNDYLFPDSMDFIKFLKEVSEKVILLTAGDFKFQEEKIKHCGMAELFDEIVILKGHKNEYLRPFVEKNYKILFVNDSWRENIALRKKFDSLFMVGVDGPHGRKSNDGEVKNLIYLPSLTAIKNYVIGLK</sequence>
<organism evidence="1 2">
    <name type="scientific">Candidatus Magasanikbacteria bacterium RIFCSPLOWO2_12_FULL_43_12</name>
    <dbReference type="NCBI Taxonomy" id="1798692"/>
    <lineage>
        <taxon>Bacteria</taxon>
        <taxon>Candidatus Magasanikiibacteriota</taxon>
    </lineage>
</organism>
<evidence type="ECO:0008006" key="3">
    <source>
        <dbReference type="Google" id="ProtNLM"/>
    </source>
</evidence>
<dbReference type="EMBL" id="MFQN01000006">
    <property type="protein sequence ID" value="OGH75571.1"/>
    <property type="molecule type" value="Genomic_DNA"/>
</dbReference>
<dbReference type="Proteomes" id="UP000178347">
    <property type="component" value="Unassembled WGS sequence"/>
</dbReference>
<dbReference type="CDD" id="cd01427">
    <property type="entry name" value="HAD_like"/>
    <property type="match status" value="1"/>
</dbReference>
<dbReference type="InterPro" id="IPR036412">
    <property type="entry name" value="HAD-like_sf"/>
</dbReference>
<protein>
    <recommendedName>
        <fullName evidence="3">Haloacid dehalogenase</fullName>
    </recommendedName>
</protein>
<accession>A0A1F6MVD7</accession>
<name>A0A1F6MVD7_9BACT</name>
<dbReference type="AlphaFoldDB" id="A0A1F6MVD7"/>
<evidence type="ECO:0000313" key="2">
    <source>
        <dbReference type="Proteomes" id="UP000178347"/>
    </source>
</evidence>
<evidence type="ECO:0000313" key="1">
    <source>
        <dbReference type="EMBL" id="OGH75571.1"/>
    </source>
</evidence>
<reference evidence="1 2" key="1">
    <citation type="journal article" date="2016" name="Nat. Commun.">
        <title>Thousands of microbial genomes shed light on interconnected biogeochemical processes in an aquifer system.</title>
        <authorList>
            <person name="Anantharaman K."/>
            <person name="Brown C.T."/>
            <person name="Hug L.A."/>
            <person name="Sharon I."/>
            <person name="Castelle C.J."/>
            <person name="Probst A.J."/>
            <person name="Thomas B.C."/>
            <person name="Singh A."/>
            <person name="Wilkins M.J."/>
            <person name="Karaoz U."/>
            <person name="Brodie E.L."/>
            <person name="Williams K.H."/>
            <person name="Hubbard S.S."/>
            <person name="Banfield J.F."/>
        </authorList>
    </citation>
    <scope>NUCLEOTIDE SEQUENCE [LARGE SCALE GENOMIC DNA]</scope>
</reference>
<dbReference type="Gene3D" id="3.40.50.1000">
    <property type="entry name" value="HAD superfamily/HAD-like"/>
    <property type="match status" value="1"/>
</dbReference>
<dbReference type="STRING" id="1798692.A3G00_00330"/>
<dbReference type="InterPro" id="IPR023214">
    <property type="entry name" value="HAD_sf"/>
</dbReference>
<proteinExistence type="predicted"/>
<gene>
    <name evidence="1" type="ORF">A3G00_00330</name>
</gene>